<evidence type="ECO:0000313" key="4">
    <source>
        <dbReference type="Proteomes" id="UP001216579"/>
    </source>
</evidence>
<sequence>MPYLVGLVICACIAFMVVAAIASATRPDLDGAASRRGRTEARGGSADGASEER</sequence>
<dbReference type="RefSeq" id="WP_276094642.1">
    <property type="nucleotide sequence ID" value="NZ_JARJBC010000012.1"/>
</dbReference>
<dbReference type="Proteomes" id="UP001216579">
    <property type="component" value="Unassembled WGS sequence"/>
</dbReference>
<feature type="region of interest" description="Disordered" evidence="1">
    <location>
        <begin position="29"/>
        <end position="53"/>
    </location>
</feature>
<keyword evidence="4" id="KW-1185">Reference proteome</keyword>
<dbReference type="EMBL" id="JARJBC010000012">
    <property type="protein sequence ID" value="MDF3291458.1"/>
    <property type="molecule type" value="Genomic_DNA"/>
</dbReference>
<proteinExistence type="predicted"/>
<evidence type="ECO:0000313" key="3">
    <source>
        <dbReference type="EMBL" id="MDF3291458.1"/>
    </source>
</evidence>
<accession>A0ABT5ZQX5</accession>
<evidence type="ECO:0000256" key="1">
    <source>
        <dbReference type="SAM" id="MobiDB-lite"/>
    </source>
</evidence>
<protein>
    <submittedName>
        <fullName evidence="3">Uncharacterized protein</fullName>
    </submittedName>
</protein>
<organism evidence="3 4">
    <name type="scientific">Streptomyces silvisoli</name>
    <dbReference type="NCBI Taxonomy" id="3034235"/>
    <lineage>
        <taxon>Bacteria</taxon>
        <taxon>Bacillati</taxon>
        <taxon>Actinomycetota</taxon>
        <taxon>Actinomycetes</taxon>
        <taxon>Kitasatosporales</taxon>
        <taxon>Streptomycetaceae</taxon>
        <taxon>Streptomyces</taxon>
    </lineage>
</organism>
<feature type="signal peptide" evidence="2">
    <location>
        <begin position="1"/>
        <end position="19"/>
    </location>
</feature>
<comment type="caution">
    <text evidence="3">The sequence shown here is derived from an EMBL/GenBank/DDBJ whole genome shotgun (WGS) entry which is preliminary data.</text>
</comment>
<gene>
    <name evidence="3" type="ORF">P3G67_19895</name>
</gene>
<keyword evidence="2" id="KW-0732">Signal</keyword>
<name>A0ABT5ZQX5_9ACTN</name>
<reference evidence="3 4" key="1">
    <citation type="submission" date="2023-03" db="EMBL/GenBank/DDBJ databases">
        <title>Draft genome sequence of Streptomyces sp. RB6PN23 isolated from peat swamp forest in Thailand.</title>
        <authorList>
            <person name="Klaysubun C."/>
            <person name="Duangmal K."/>
        </authorList>
    </citation>
    <scope>NUCLEOTIDE SEQUENCE [LARGE SCALE GENOMIC DNA]</scope>
    <source>
        <strain evidence="3 4">RB6PN23</strain>
    </source>
</reference>
<feature type="chain" id="PRO_5045918132" evidence="2">
    <location>
        <begin position="20"/>
        <end position="53"/>
    </location>
</feature>
<evidence type="ECO:0000256" key="2">
    <source>
        <dbReference type="SAM" id="SignalP"/>
    </source>
</evidence>